<dbReference type="PANTHER" id="PTHR17695:SF11">
    <property type="entry name" value="SMALL SUBUNIT PROCESSOME COMPONENT 20 HOMOLOG"/>
    <property type="match status" value="1"/>
</dbReference>
<organism evidence="5 6">
    <name type="scientific">Ramazzottius varieornatus</name>
    <name type="common">Water bear</name>
    <name type="synonym">Tardigrade</name>
    <dbReference type="NCBI Taxonomy" id="947166"/>
    <lineage>
        <taxon>Eukaryota</taxon>
        <taxon>Metazoa</taxon>
        <taxon>Ecdysozoa</taxon>
        <taxon>Tardigrada</taxon>
        <taxon>Eutardigrada</taxon>
        <taxon>Parachela</taxon>
        <taxon>Hypsibioidea</taxon>
        <taxon>Ramazzottiidae</taxon>
        <taxon>Ramazzottius</taxon>
    </lineage>
</organism>
<gene>
    <name evidence="5" type="primary">RvY_03021-1</name>
    <name evidence="5" type="synonym">RvY_03021.1</name>
    <name evidence="5" type="ORF">RvY_03021</name>
</gene>
<dbReference type="GO" id="GO:0030686">
    <property type="term" value="C:90S preribosome"/>
    <property type="evidence" value="ECO:0007669"/>
    <property type="project" value="TreeGrafter"/>
</dbReference>
<accession>A0A1D1USC8</accession>
<evidence type="ECO:0000256" key="1">
    <source>
        <dbReference type="SAM" id="MobiDB-lite"/>
    </source>
</evidence>
<dbReference type="SUPFAM" id="SSF48371">
    <property type="entry name" value="ARM repeat"/>
    <property type="match status" value="4"/>
</dbReference>
<dbReference type="InterPro" id="IPR046523">
    <property type="entry name" value="UTP20_dom"/>
</dbReference>
<dbReference type="InterPro" id="IPR011430">
    <property type="entry name" value="UTP20_N"/>
</dbReference>
<dbReference type="PANTHER" id="PTHR17695">
    <property type="entry name" value="SMALL SUBUNIT PROCESSOME COMPONENT 20 HOMOLOG"/>
    <property type="match status" value="1"/>
</dbReference>
<feature type="region of interest" description="Disordered" evidence="1">
    <location>
        <begin position="2504"/>
        <end position="2526"/>
    </location>
</feature>
<dbReference type="Pfam" id="PF07539">
    <property type="entry name" value="UTP20_N"/>
    <property type="match status" value="1"/>
</dbReference>
<dbReference type="OrthoDB" id="360653at2759"/>
<feature type="compositionally biased region" description="Acidic residues" evidence="1">
    <location>
        <begin position="2506"/>
        <end position="2520"/>
    </location>
</feature>
<dbReference type="Pfam" id="PF20416">
    <property type="entry name" value="UTP20"/>
    <property type="match status" value="1"/>
</dbReference>
<evidence type="ECO:0000313" key="6">
    <source>
        <dbReference type="Proteomes" id="UP000186922"/>
    </source>
</evidence>
<dbReference type="EMBL" id="BDGG01000001">
    <property type="protein sequence ID" value="GAU90632.1"/>
    <property type="molecule type" value="Genomic_DNA"/>
</dbReference>
<dbReference type="InterPro" id="IPR016024">
    <property type="entry name" value="ARM-type_fold"/>
</dbReference>
<dbReference type="Gene3D" id="1.25.10.10">
    <property type="entry name" value="Leucine-rich Repeat Variant"/>
    <property type="match status" value="4"/>
</dbReference>
<reference evidence="5 6" key="1">
    <citation type="journal article" date="2016" name="Nat. Commun.">
        <title>Extremotolerant tardigrade genome and improved radiotolerance of human cultured cells by tardigrade-unique protein.</title>
        <authorList>
            <person name="Hashimoto T."/>
            <person name="Horikawa D.D."/>
            <person name="Saito Y."/>
            <person name="Kuwahara H."/>
            <person name="Kozuka-Hata H."/>
            <person name="Shin-I T."/>
            <person name="Minakuchi Y."/>
            <person name="Ohishi K."/>
            <person name="Motoyama A."/>
            <person name="Aizu T."/>
            <person name="Enomoto A."/>
            <person name="Kondo K."/>
            <person name="Tanaka S."/>
            <person name="Hara Y."/>
            <person name="Koshikawa S."/>
            <person name="Sagara H."/>
            <person name="Miura T."/>
            <person name="Yokobori S."/>
            <person name="Miyagawa K."/>
            <person name="Suzuki Y."/>
            <person name="Kubo T."/>
            <person name="Oyama M."/>
            <person name="Kohara Y."/>
            <person name="Fujiyama A."/>
            <person name="Arakawa K."/>
            <person name="Katayama T."/>
            <person name="Toyoda A."/>
            <person name="Kunieda T."/>
        </authorList>
    </citation>
    <scope>NUCLEOTIDE SEQUENCE [LARGE SCALE GENOMIC DNA]</scope>
    <source>
        <strain evidence="5 6">YOKOZUNA-1</strain>
    </source>
</reference>
<dbReference type="Proteomes" id="UP000186922">
    <property type="component" value="Unassembled WGS sequence"/>
</dbReference>
<evidence type="ECO:0000259" key="3">
    <source>
        <dbReference type="Pfam" id="PF20416"/>
    </source>
</evidence>
<dbReference type="InterPro" id="IPR011989">
    <property type="entry name" value="ARM-like"/>
</dbReference>
<keyword evidence="6" id="KW-1185">Reference proteome</keyword>
<feature type="region of interest" description="Disordered" evidence="1">
    <location>
        <begin position="2643"/>
        <end position="2693"/>
    </location>
</feature>
<dbReference type="GO" id="GO:0032040">
    <property type="term" value="C:small-subunit processome"/>
    <property type="evidence" value="ECO:0007669"/>
    <property type="project" value="TreeGrafter"/>
</dbReference>
<dbReference type="STRING" id="947166.A0A1D1USC8"/>
<evidence type="ECO:0000259" key="2">
    <source>
        <dbReference type="Pfam" id="PF07539"/>
    </source>
</evidence>
<feature type="region of interest" description="Disordered" evidence="1">
    <location>
        <begin position="1678"/>
        <end position="1714"/>
    </location>
</feature>
<dbReference type="InterPro" id="IPR057525">
    <property type="entry name" value="UTP20_C"/>
</dbReference>
<feature type="domain" description="U3 small nucleolar RNA-associated protein 20 C-terminal" evidence="4">
    <location>
        <begin position="2329"/>
        <end position="2677"/>
    </location>
</feature>
<evidence type="ECO:0000313" key="5">
    <source>
        <dbReference type="EMBL" id="GAU90632.1"/>
    </source>
</evidence>
<comment type="caution">
    <text evidence="5">The sequence shown here is derived from an EMBL/GenBank/DDBJ whole genome shotgun (WGS) entry which is preliminary data.</text>
</comment>
<dbReference type="InterPro" id="IPR052575">
    <property type="entry name" value="SSU_processome_comp_20"/>
</dbReference>
<feature type="domain" description="U3 small nucleolar RNA-associated protein 20 N-terminal" evidence="2">
    <location>
        <begin position="855"/>
        <end position="1465"/>
    </location>
</feature>
<proteinExistence type="predicted"/>
<sequence length="2693" mass="305191">MKQKRGKPLRHKEGNTFAFKSFNARIGDVTVDMRQQLQLGSGWKPSGDECFLSEASAKWSDLNRTRHFGDFQREVRPKVQSHALVVHNIDNIAEALQRHLKVENSLALQPLLDYVVNFARDIQDDFYPYFEPFFRIFLDLLSRQDAEVIEWVFSTLAQLFRILKRPMVRHFEAVFSLMAELLDEDAKPYISRFATESFAFFIRSFKDPSGVIDFLLLHCKKHPNLAAGIGELMFEAVKNINHTLHSFFDKFYAVLLNRIRSETLSEISIRSCISTMTDHLGKYLLKETSLPFWTALLNAMSRRDQPFSPYYLLILSGMMDARHGGLVHEPDLVVDTLTDSLSGLDTDDEEISEAAVKSAALLMQFVHLNVDLQHRRRLARTVLTSKSTASSKLHFVEEVLDIPMFEVEVLPHLLDFCLQFYQTNIEAVMKCLTSLVLRKDPAQFRPSEIRKWIPLMLDFSLSNPDVPSTVIDAFLVAMLDSVEREDGCGSSKWSRLWSLLVILPHISPRVSEPIVQRVFEVSASAKRELSSASSGDESDPCQVLYVSAAASYVLTPLYDTFPATVSLDELIPLLGRFAKDVSFLCTVCCLLQTRSSSSTILKETNDAILRALKPNLRSSSHAVRKLSLQVLETCFPVEESRVNAAFHICLQAEQVEASIHEYREKLRFLRMLDAGQVQTSGILQEPTLNDVPLLYLFGCLKIGFQPVWKEIRTLIASYRAHLSKSLWPVLEAELKLVSDEAESSESVPVSKTAAYDGEPPNSSLAEMMGSHLEALTQTETNALSPFKYRIQLWQVVLSVSETVEARNRCFSDLFQRFMRNEFIPATLLGTSANAEDRSERKHDTSRKSRAEAEETCVTMLELFAAFRNPIAVFQEPVIRNFFLDLLTYRSPKVQSAALRCFFRYKFSYLQPYEAHLMKLLDDKDMWNTLTEIEFGAANPVIEEEHRPSVMPIILRILFGRMQMNSKARNTDKSTPKGRKNAIVRALANCRDHEFQYFLDLVLQPFEKGGNKEVHLKLADGILHTLFVIIDELRTGLGQSLHQVYQTVVGILSVVRQKIGTENIEDGSGSRNGAENSSGGLLKKLRKECYKCLTKFCSVFPASALSFEEKTTLFTTAVWPEIDTVVRDGPLTVTPLMRLFLSWSQSTTYHSYFSHVTDKSEQNILVYLARILDPNVASRSASIKLVIDVFNNLLHPQLEVMEDEKEDEVEEKTAALKAQGLSLLRPCVNAILQYFHDKIKRHLDAKKMRRGSPLSDPDLKLAVGVSDMILDADQSEALSNILLRLLACGEIKKDSEFLGLLEIEKRLVLSINPAKLSKSVQPLISMLSRSFTRDARMKICDILSIIADRRNTESSRELANLANDLLSWSARHVEEPDYERRGAAYQTAKARIIVQRGNVDDLDLPLLVLHIADYDIRQSTDIMSSSLRDFGLMCILTVVRCYGSTPGGVVILEHVMKLLKEALRNKTESVRNAYVAVLGEVVDFYPKHALFSELLFFRYPLSLKGSGTDKCSACNGVGLPVNGDVMTDQGQIQNGRARCKCYNQELDVFENLRHIQKHRVGAALHDIAVWTAAKAVPVSTVMQLFMPLATAHLCNDQYNSEKYQGLINAVIEIVGSVCAVVPWNKYEPMLKHFLAVLTRKPLFHKQIIRVAVAIVDNFHFDLSSVDITRTNFKSKDNPAMTVDVGELPDPEDANMEMEEAPPAEAAAAGSQAKPDATSKAKAEKVYRSLMHFILPGLSKLITDKVAGDESHKLTADLHVGEKEEILRAPVALAIVKLLQKLPEKIIRRQISGVFLKIGRLLKSRLLSIRQSARETLTEIMISLGPSYLPTLIKELRGVLQKGYQIHVLVHCVHMLLTKMLPQLKPGSLDRALSDLVQICHNEMFGELAEEKEVTALTRKIAEARNIKSYDTYAILARFVSPTVLLDLIKPLKEKAEEIQSHKIAVKLEKALRQILTGLMKNEQLTEKDLLLFCYALHDPSMGLFQAVKSKKVKEEKVLPEHLNRPDSYLIQAEPGRMGPMPVVNRKTNDYLLRNFGLQLLLSCFKSGRLAALSGEATEMLDPFVPLVIKCISSSHIPIRTSALRCLIWMLKFKLPSLESEMNTVVRQLFVHLKNYSGPGAAVAENAEFVTTVYKALSTTVREATFYQLSDKHLKVLLTYAENDFREGTKHILAANLLRAVLSRHLLTTELREIMLNIATVSIQSEQESLREECRQLVTVFLTTYHAKKIKAKEFVELYQDNLEYSIEYGRLISMAVLRDLLFKMGEGFQKEYALAFFQLFAARLSDESSTVRHNAAKYISLILHITDATLVAEIAKWIKRWLVDQEGAVRRTGLQVASLMVQVEKESFLPRLTFVLPSLEKILSINEIALTDEAIAEKDHLLINALNLLAKILESCGNDLWKEAIVVNKLKSVFASVQDFLLHEHEWVRIKSMDIFWNIFQLQPAAELPTNVIFAEDTVDKLRELTKRLLHMLKSYSEREDYYQVWSACMLYIVQASMALPQPAGSEAEDVEADEDVEVKEEENQPKTRDQKLTAQFIIRSICREAVYEALHEPRKTTKRLEVVKWIRRLTENFDKSCVTSFLPNIAHVLYRCTNEPSAQKNEELKRTTEEVSVAVESRVGREAYANAMRDVILVASKKRTARKRQQAIEPVLHPDKAARKRIKKQQTKKEARKRKLEDIDVGRIVKPKRAPRQ</sequence>
<name>A0A1D1USC8_RAMVA</name>
<evidence type="ECO:0000259" key="4">
    <source>
        <dbReference type="Pfam" id="PF23099"/>
    </source>
</evidence>
<dbReference type="Pfam" id="PF23099">
    <property type="entry name" value="UTP20_C"/>
    <property type="match status" value="1"/>
</dbReference>
<feature type="domain" description="U3 small nucleolar RNA-associated protein 20" evidence="3">
    <location>
        <begin position="1760"/>
        <end position="1975"/>
    </location>
</feature>
<feature type="compositionally biased region" description="Basic residues" evidence="1">
    <location>
        <begin position="2658"/>
        <end position="2674"/>
    </location>
</feature>
<feature type="compositionally biased region" description="Acidic residues" evidence="1">
    <location>
        <begin position="1685"/>
        <end position="1700"/>
    </location>
</feature>
<protein>
    <submittedName>
        <fullName evidence="5">Uncharacterized protein</fullName>
    </submittedName>
</protein>